<sequence>MASDNRSESPETDGRPLAYYEAKMQAVIDDVEKYHYCDEDVWLSLRNIMSG</sequence>
<dbReference type="EMBL" id="CAWUOM010000168">
    <property type="protein sequence ID" value="CAK7274460.1"/>
    <property type="molecule type" value="Genomic_DNA"/>
</dbReference>
<name>A0ABP0E1M0_9PEZI</name>
<evidence type="ECO:0000313" key="2">
    <source>
        <dbReference type="Proteomes" id="UP001642501"/>
    </source>
</evidence>
<dbReference type="Proteomes" id="UP001642501">
    <property type="component" value="Unassembled WGS sequence"/>
</dbReference>
<accession>A0ABP0E1M0</accession>
<protein>
    <submittedName>
        <fullName evidence="1">Uncharacterized protein</fullName>
    </submittedName>
</protein>
<reference evidence="1 2" key="1">
    <citation type="submission" date="2024-01" db="EMBL/GenBank/DDBJ databases">
        <authorList>
            <person name="Allen C."/>
            <person name="Tagirdzhanova G."/>
        </authorList>
    </citation>
    <scope>NUCLEOTIDE SEQUENCE [LARGE SCALE GENOMIC DNA]</scope>
    <source>
        <strain evidence="1 2">CBS 573.63</strain>
    </source>
</reference>
<gene>
    <name evidence="1" type="ORF">SEPCBS57363_006173</name>
</gene>
<proteinExistence type="predicted"/>
<keyword evidence="2" id="KW-1185">Reference proteome</keyword>
<comment type="caution">
    <text evidence="1">The sequence shown here is derived from an EMBL/GenBank/DDBJ whole genome shotgun (WGS) entry which is preliminary data.</text>
</comment>
<organism evidence="1 2">
    <name type="scientific">Sporothrix epigloea</name>
    <dbReference type="NCBI Taxonomy" id="1892477"/>
    <lineage>
        <taxon>Eukaryota</taxon>
        <taxon>Fungi</taxon>
        <taxon>Dikarya</taxon>
        <taxon>Ascomycota</taxon>
        <taxon>Pezizomycotina</taxon>
        <taxon>Sordariomycetes</taxon>
        <taxon>Sordariomycetidae</taxon>
        <taxon>Ophiostomatales</taxon>
        <taxon>Ophiostomataceae</taxon>
        <taxon>Sporothrix</taxon>
    </lineage>
</organism>
<evidence type="ECO:0000313" key="1">
    <source>
        <dbReference type="EMBL" id="CAK7274460.1"/>
    </source>
</evidence>